<sequence length="35" mass="3923">MTRGRVTRDRVARGHVTRGRVTHEPRRPGSVARAA</sequence>
<gene>
    <name evidence="2" type="ORF">JOF35_003043</name>
</gene>
<evidence type="ECO:0000256" key="1">
    <source>
        <dbReference type="SAM" id="MobiDB-lite"/>
    </source>
</evidence>
<dbReference type="EMBL" id="JAURUE010000001">
    <property type="protein sequence ID" value="MDP9610766.1"/>
    <property type="molecule type" value="Genomic_DNA"/>
</dbReference>
<proteinExistence type="predicted"/>
<keyword evidence="3" id="KW-1185">Reference proteome</keyword>
<feature type="region of interest" description="Disordered" evidence="1">
    <location>
        <begin position="1"/>
        <end position="35"/>
    </location>
</feature>
<dbReference type="Proteomes" id="UP001234880">
    <property type="component" value="Unassembled WGS sequence"/>
</dbReference>
<organism evidence="2 3">
    <name type="scientific">Streptomyces demainii</name>
    <dbReference type="NCBI Taxonomy" id="588122"/>
    <lineage>
        <taxon>Bacteria</taxon>
        <taxon>Bacillati</taxon>
        <taxon>Actinomycetota</taxon>
        <taxon>Actinomycetes</taxon>
        <taxon>Kitasatosporales</taxon>
        <taxon>Streptomycetaceae</taxon>
        <taxon>Streptomyces</taxon>
    </lineage>
</organism>
<comment type="caution">
    <text evidence="2">The sequence shown here is derived from an EMBL/GenBank/DDBJ whole genome shotgun (WGS) entry which is preliminary data.</text>
</comment>
<protein>
    <submittedName>
        <fullName evidence="2">Uncharacterized protein</fullName>
    </submittedName>
</protein>
<reference evidence="2 3" key="1">
    <citation type="submission" date="2023-07" db="EMBL/GenBank/DDBJ databases">
        <title>Sequencing the genomes of 1000 actinobacteria strains.</title>
        <authorList>
            <person name="Klenk H.-P."/>
        </authorList>
    </citation>
    <scope>NUCLEOTIDE SEQUENCE [LARGE SCALE GENOMIC DNA]</scope>
    <source>
        <strain evidence="2 3">DSM 41600</strain>
    </source>
</reference>
<evidence type="ECO:0000313" key="3">
    <source>
        <dbReference type="Proteomes" id="UP001234880"/>
    </source>
</evidence>
<evidence type="ECO:0000313" key="2">
    <source>
        <dbReference type="EMBL" id="MDP9610766.1"/>
    </source>
</evidence>
<feature type="compositionally biased region" description="Basic and acidic residues" evidence="1">
    <location>
        <begin position="1"/>
        <end position="12"/>
    </location>
</feature>
<name>A0ABT9KQR4_9ACTN</name>
<accession>A0ABT9KQR4</accession>